<keyword evidence="7" id="KW-0690">Ribosome biogenesis</keyword>
<dbReference type="InterPro" id="IPR009019">
    <property type="entry name" value="KH_sf_prok-type"/>
</dbReference>
<evidence type="ECO:0000256" key="7">
    <source>
        <dbReference type="HAMAP-Rule" id="MF_00367"/>
    </source>
</evidence>
<evidence type="ECO:0000256" key="8">
    <source>
        <dbReference type="PROSITE-ProRule" id="PRU01050"/>
    </source>
</evidence>
<keyword evidence="5 7" id="KW-0342">GTP-binding</keyword>
<feature type="region of interest" description="G5" evidence="8">
    <location>
        <begin position="163"/>
        <end position="165"/>
    </location>
</feature>
<evidence type="ECO:0000259" key="10">
    <source>
        <dbReference type="PROSITE" id="PS50823"/>
    </source>
</evidence>
<dbReference type="SUPFAM" id="SSF52540">
    <property type="entry name" value="P-loop containing nucleoside triphosphate hydrolases"/>
    <property type="match status" value="1"/>
</dbReference>
<keyword evidence="7" id="KW-1003">Cell membrane</keyword>
<evidence type="ECO:0000256" key="6">
    <source>
        <dbReference type="ARBA" id="ARBA00023136"/>
    </source>
</evidence>
<dbReference type="NCBIfam" id="TIGR00231">
    <property type="entry name" value="small_GTP"/>
    <property type="match status" value="1"/>
</dbReference>
<feature type="region of interest" description="G1" evidence="8">
    <location>
        <begin position="25"/>
        <end position="32"/>
    </location>
</feature>
<feature type="binding site" evidence="7">
    <location>
        <begin position="72"/>
        <end position="76"/>
    </location>
    <ligand>
        <name>GTP</name>
        <dbReference type="ChEBI" id="CHEBI:37565"/>
    </ligand>
</feature>
<dbReference type="EMBL" id="DVMH01000015">
    <property type="protein sequence ID" value="HIU10083.1"/>
    <property type="molecule type" value="Genomic_DNA"/>
</dbReference>
<evidence type="ECO:0000313" key="12">
    <source>
        <dbReference type="EMBL" id="HIU10083.1"/>
    </source>
</evidence>
<comment type="function">
    <text evidence="7">An essential GTPase that binds both GDP and GTP, with rapid nucleotide exchange. Plays a role in 16S rRNA processing and 30S ribosomal subunit biogenesis and possibly also in cell cycle regulation and energy metabolism.</text>
</comment>
<feature type="domain" description="KH type-2" evidence="10">
    <location>
        <begin position="215"/>
        <end position="292"/>
    </location>
</feature>
<dbReference type="GO" id="GO:0000028">
    <property type="term" value="P:ribosomal small subunit assembly"/>
    <property type="evidence" value="ECO:0007669"/>
    <property type="project" value="TreeGrafter"/>
</dbReference>
<evidence type="ECO:0000256" key="9">
    <source>
        <dbReference type="RuleBase" id="RU003761"/>
    </source>
</evidence>
<dbReference type="InterPro" id="IPR004044">
    <property type="entry name" value="KH_dom_type_2"/>
</dbReference>
<sequence>MDLDAYFGHKAEPAGYKSGFVALVGRPNAGKSTLLNRVLGQKVAIVSDKPQTTRTKIQGIYTDERMQAVFFDTPGIHKAGNKLGKYMNQAAEMTFGDVDIICYLVDASVPFGGGEAHICRELSAQKTPVFLLLNKLDLLDEAALNAVRAVYMEKLPGARILAISARNGDGVEALLYALYAALPEGPRYYDPEQVTDQPERQIMAEIIREKIFLQTREEIPHAVAVTLNQYQRRGNGMLYLEAFIYVERDSQKGIIIGKGGSMLREIGRAARAEIESLFDEQIYLELRVKVKKDWRDDPLLLKSLGYDIKKLRG</sequence>
<dbReference type="InterPro" id="IPR027417">
    <property type="entry name" value="P-loop_NTPase"/>
</dbReference>
<dbReference type="NCBIfam" id="NF000908">
    <property type="entry name" value="PRK00089.1"/>
    <property type="match status" value="1"/>
</dbReference>
<dbReference type="Gene3D" id="3.30.300.20">
    <property type="match status" value="1"/>
</dbReference>
<dbReference type="NCBIfam" id="TIGR00436">
    <property type="entry name" value="era"/>
    <property type="match status" value="1"/>
</dbReference>
<dbReference type="FunFam" id="3.30.300.20:FF:000003">
    <property type="entry name" value="GTPase Era"/>
    <property type="match status" value="1"/>
</dbReference>
<gene>
    <name evidence="7 12" type="primary">era</name>
    <name evidence="12" type="ORF">IAB00_02365</name>
</gene>
<dbReference type="InterPro" id="IPR005662">
    <property type="entry name" value="GTPase_Era-like"/>
</dbReference>
<keyword evidence="3 7" id="KW-0547">Nucleotide-binding</keyword>
<dbReference type="GO" id="GO:0005525">
    <property type="term" value="F:GTP binding"/>
    <property type="evidence" value="ECO:0007669"/>
    <property type="project" value="UniProtKB-UniRule"/>
</dbReference>
<dbReference type="Pfam" id="PF07650">
    <property type="entry name" value="KH_2"/>
    <property type="match status" value="1"/>
</dbReference>
<dbReference type="GO" id="GO:0070181">
    <property type="term" value="F:small ribosomal subunit rRNA binding"/>
    <property type="evidence" value="ECO:0007669"/>
    <property type="project" value="UniProtKB-UniRule"/>
</dbReference>
<evidence type="ECO:0000256" key="1">
    <source>
        <dbReference type="ARBA" id="ARBA00007921"/>
    </source>
</evidence>
<dbReference type="GO" id="GO:0003924">
    <property type="term" value="F:GTPase activity"/>
    <property type="evidence" value="ECO:0007669"/>
    <property type="project" value="UniProtKB-UniRule"/>
</dbReference>
<evidence type="ECO:0000256" key="3">
    <source>
        <dbReference type="ARBA" id="ARBA00022741"/>
    </source>
</evidence>
<evidence type="ECO:0000256" key="5">
    <source>
        <dbReference type="ARBA" id="ARBA00023134"/>
    </source>
</evidence>
<keyword evidence="4 7" id="KW-0694">RNA-binding</keyword>
<reference evidence="12" key="1">
    <citation type="submission" date="2020-10" db="EMBL/GenBank/DDBJ databases">
        <authorList>
            <person name="Gilroy R."/>
        </authorList>
    </citation>
    <scope>NUCLEOTIDE SEQUENCE</scope>
    <source>
        <strain evidence="12">2830</strain>
    </source>
</reference>
<dbReference type="PROSITE" id="PS51713">
    <property type="entry name" value="G_ERA"/>
    <property type="match status" value="1"/>
</dbReference>
<evidence type="ECO:0000256" key="2">
    <source>
        <dbReference type="ARBA" id="ARBA00020484"/>
    </source>
</evidence>
<dbReference type="InterPro" id="IPR005225">
    <property type="entry name" value="Small_GTP-bd"/>
</dbReference>
<name>A0A9D1HLG0_9FIRM</name>
<proteinExistence type="inferred from homology"/>
<feature type="binding site" evidence="7">
    <location>
        <begin position="25"/>
        <end position="32"/>
    </location>
    <ligand>
        <name>GTP</name>
        <dbReference type="ChEBI" id="CHEBI:37565"/>
    </ligand>
</feature>
<evidence type="ECO:0000256" key="4">
    <source>
        <dbReference type="ARBA" id="ARBA00022884"/>
    </source>
</evidence>
<protein>
    <recommendedName>
        <fullName evidence="2 7">GTPase Era</fullName>
    </recommendedName>
</protein>
<organism evidence="12 13">
    <name type="scientific">Candidatus Avidehalobacter gallistercoris</name>
    <dbReference type="NCBI Taxonomy" id="2840694"/>
    <lineage>
        <taxon>Bacteria</taxon>
        <taxon>Bacillati</taxon>
        <taxon>Bacillota</taxon>
        <taxon>Clostridia</taxon>
        <taxon>Eubacteriales</taxon>
        <taxon>Peptococcaceae</taxon>
        <taxon>Peptococcaceae incertae sedis</taxon>
        <taxon>Candidatus Avidehalobacter</taxon>
    </lineage>
</organism>
<evidence type="ECO:0000313" key="13">
    <source>
        <dbReference type="Proteomes" id="UP000824124"/>
    </source>
</evidence>
<keyword evidence="7" id="KW-0699">rRNA-binding</keyword>
<dbReference type="PANTHER" id="PTHR42698:SF1">
    <property type="entry name" value="GTPASE ERA, MITOCHONDRIAL"/>
    <property type="match status" value="1"/>
</dbReference>
<dbReference type="CDD" id="cd22534">
    <property type="entry name" value="KH-II_Era"/>
    <property type="match status" value="1"/>
</dbReference>
<feature type="binding site" evidence="7">
    <location>
        <begin position="134"/>
        <end position="137"/>
    </location>
    <ligand>
        <name>GTP</name>
        <dbReference type="ChEBI" id="CHEBI:37565"/>
    </ligand>
</feature>
<dbReference type="InterPro" id="IPR006073">
    <property type="entry name" value="GTP-bd"/>
</dbReference>
<evidence type="ECO:0000259" key="11">
    <source>
        <dbReference type="PROSITE" id="PS51713"/>
    </source>
</evidence>
<dbReference type="HAMAP" id="MF_00367">
    <property type="entry name" value="GTPase_Era"/>
    <property type="match status" value="1"/>
</dbReference>
<keyword evidence="6 7" id="KW-0472">Membrane</keyword>
<comment type="subunit">
    <text evidence="7">Monomer.</text>
</comment>
<comment type="subcellular location">
    <subcellularLocation>
        <location evidence="7">Cytoplasm</location>
    </subcellularLocation>
    <subcellularLocation>
        <location evidence="7">Cell membrane</location>
        <topology evidence="7">Peripheral membrane protein</topology>
    </subcellularLocation>
</comment>
<dbReference type="AlphaFoldDB" id="A0A9D1HLG0"/>
<dbReference type="InterPro" id="IPR015946">
    <property type="entry name" value="KH_dom-like_a/b"/>
</dbReference>
<comment type="similarity">
    <text evidence="1 7 8 9">Belongs to the TRAFAC class TrmE-Era-EngA-EngB-Septin-like GTPase superfamily. Era GTPase family.</text>
</comment>
<feature type="region of interest" description="G4" evidence="8">
    <location>
        <begin position="134"/>
        <end position="137"/>
    </location>
</feature>
<keyword evidence="7" id="KW-0963">Cytoplasm</keyword>
<dbReference type="GO" id="GO:0005886">
    <property type="term" value="C:plasma membrane"/>
    <property type="evidence" value="ECO:0007669"/>
    <property type="project" value="UniProtKB-SubCell"/>
</dbReference>
<dbReference type="SUPFAM" id="SSF54814">
    <property type="entry name" value="Prokaryotic type KH domain (KH-domain type II)"/>
    <property type="match status" value="1"/>
</dbReference>
<feature type="domain" description="Era-type G" evidence="11">
    <location>
        <begin position="17"/>
        <end position="184"/>
    </location>
</feature>
<dbReference type="PROSITE" id="PS50823">
    <property type="entry name" value="KH_TYPE_2"/>
    <property type="match status" value="1"/>
</dbReference>
<feature type="region of interest" description="G2" evidence="8">
    <location>
        <begin position="51"/>
        <end position="55"/>
    </location>
</feature>
<feature type="region of interest" description="G3" evidence="8">
    <location>
        <begin position="72"/>
        <end position="75"/>
    </location>
</feature>
<dbReference type="GO" id="GO:0043024">
    <property type="term" value="F:ribosomal small subunit binding"/>
    <property type="evidence" value="ECO:0007669"/>
    <property type="project" value="TreeGrafter"/>
</dbReference>
<dbReference type="GO" id="GO:0005829">
    <property type="term" value="C:cytosol"/>
    <property type="evidence" value="ECO:0007669"/>
    <property type="project" value="TreeGrafter"/>
</dbReference>
<dbReference type="CDD" id="cd04163">
    <property type="entry name" value="Era"/>
    <property type="match status" value="1"/>
</dbReference>
<dbReference type="Proteomes" id="UP000824124">
    <property type="component" value="Unassembled WGS sequence"/>
</dbReference>
<accession>A0A9D1HLG0</accession>
<dbReference type="PANTHER" id="PTHR42698">
    <property type="entry name" value="GTPASE ERA"/>
    <property type="match status" value="1"/>
</dbReference>
<dbReference type="InterPro" id="IPR030388">
    <property type="entry name" value="G_ERA_dom"/>
</dbReference>
<dbReference type="Pfam" id="PF01926">
    <property type="entry name" value="MMR_HSR1"/>
    <property type="match status" value="1"/>
</dbReference>
<reference evidence="12" key="2">
    <citation type="journal article" date="2021" name="PeerJ">
        <title>Extensive microbial diversity within the chicken gut microbiome revealed by metagenomics and culture.</title>
        <authorList>
            <person name="Gilroy R."/>
            <person name="Ravi A."/>
            <person name="Getino M."/>
            <person name="Pursley I."/>
            <person name="Horton D.L."/>
            <person name="Alikhan N.F."/>
            <person name="Baker D."/>
            <person name="Gharbi K."/>
            <person name="Hall N."/>
            <person name="Watson M."/>
            <person name="Adriaenssens E.M."/>
            <person name="Foster-Nyarko E."/>
            <person name="Jarju S."/>
            <person name="Secka A."/>
            <person name="Antonio M."/>
            <person name="Oren A."/>
            <person name="Chaudhuri R.R."/>
            <person name="La Ragione R."/>
            <person name="Hildebrand F."/>
            <person name="Pallen M.J."/>
        </authorList>
    </citation>
    <scope>NUCLEOTIDE SEQUENCE</scope>
    <source>
        <strain evidence="12">2830</strain>
    </source>
</reference>
<comment type="caution">
    <text evidence="12">The sequence shown here is derived from an EMBL/GenBank/DDBJ whole genome shotgun (WGS) entry which is preliminary data.</text>
</comment>
<dbReference type="Gene3D" id="3.40.50.300">
    <property type="entry name" value="P-loop containing nucleotide triphosphate hydrolases"/>
    <property type="match status" value="1"/>
</dbReference>